<keyword evidence="3" id="KW-0805">Transcription regulation</keyword>
<dbReference type="Proteomes" id="UP000252118">
    <property type="component" value="Unassembled WGS sequence"/>
</dbReference>
<evidence type="ECO:0000256" key="6">
    <source>
        <dbReference type="PROSITE-ProRule" id="PRU00169"/>
    </source>
</evidence>
<feature type="modified residue" description="4-aspartylphosphate" evidence="6">
    <location>
        <position position="53"/>
    </location>
</feature>
<dbReference type="SMART" id="SM00448">
    <property type="entry name" value="REC"/>
    <property type="match status" value="1"/>
</dbReference>
<comment type="caution">
    <text evidence="8">The sequence shown here is derived from an EMBL/GenBank/DDBJ whole genome shotgun (WGS) entry which is preliminary data.</text>
</comment>
<dbReference type="PROSITE" id="PS50110">
    <property type="entry name" value="RESPONSE_REGULATORY"/>
    <property type="match status" value="1"/>
</dbReference>
<dbReference type="SUPFAM" id="SSF52172">
    <property type="entry name" value="CheY-like"/>
    <property type="match status" value="1"/>
</dbReference>
<dbReference type="GO" id="GO:0003677">
    <property type="term" value="F:DNA binding"/>
    <property type="evidence" value="ECO:0007669"/>
    <property type="project" value="UniProtKB-KW"/>
</dbReference>
<evidence type="ECO:0000256" key="3">
    <source>
        <dbReference type="ARBA" id="ARBA00023015"/>
    </source>
</evidence>
<keyword evidence="5" id="KW-0804">Transcription</keyword>
<sequence length="162" mass="18661">MNEKILIVDDQFGIRILLNEVLQKEGYQTFQAANGIQALEIVDQHSPDLVLLDMKIPGMDGIEILKRMKQKDADIRVIIMTAYGELDMIQEAKDLGALTHFAKPFDIDDIRQAVKQYIPAWSYYLNSENSSIFINSPLQLVKSILFWYDTSEIVNNVTWCYK</sequence>
<evidence type="ECO:0000256" key="2">
    <source>
        <dbReference type="ARBA" id="ARBA00023012"/>
    </source>
</evidence>
<dbReference type="GO" id="GO:0000160">
    <property type="term" value="P:phosphorelay signal transduction system"/>
    <property type="evidence" value="ECO:0007669"/>
    <property type="project" value="UniProtKB-KW"/>
</dbReference>
<dbReference type="CDD" id="cd17553">
    <property type="entry name" value="REC_Spo0F-like"/>
    <property type="match status" value="1"/>
</dbReference>
<dbReference type="EMBL" id="QNRJ01000005">
    <property type="protein sequence ID" value="RBP04814.1"/>
    <property type="molecule type" value="Genomic_DNA"/>
</dbReference>
<dbReference type="InterPro" id="IPR001789">
    <property type="entry name" value="Sig_transdc_resp-reg_receiver"/>
</dbReference>
<proteinExistence type="predicted"/>
<keyword evidence="1 6" id="KW-0597">Phosphoprotein</keyword>
<dbReference type="PANTHER" id="PTHR44591">
    <property type="entry name" value="STRESS RESPONSE REGULATOR PROTEIN 1"/>
    <property type="match status" value="1"/>
</dbReference>
<evidence type="ECO:0000256" key="1">
    <source>
        <dbReference type="ARBA" id="ARBA00022553"/>
    </source>
</evidence>
<keyword evidence="4" id="KW-0238">DNA-binding</keyword>
<protein>
    <submittedName>
        <fullName evidence="8">Two-component system response regulator (Stage 0 sporulation protein F)</fullName>
    </submittedName>
</protein>
<dbReference type="AlphaFoldDB" id="A0A366ER83"/>
<dbReference type="Gene3D" id="3.40.50.2300">
    <property type="match status" value="1"/>
</dbReference>
<gene>
    <name evidence="8" type="ORF">DET59_105102</name>
</gene>
<evidence type="ECO:0000256" key="4">
    <source>
        <dbReference type="ARBA" id="ARBA00023125"/>
    </source>
</evidence>
<accession>A0A366ER83</accession>
<dbReference type="FunFam" id="3.40.50.2300:FF:000001">
    <property type="entry name" value="DNA-binding response regulator PhoB"/>
    <property type="match status" value="1"/>
</dbReference>
<name>A0A366ER83_9BACI</name>
<dbReference type="Pfam" id="PF00072">
    <property type="entry name" value="Response_reg"/>
    <property type="match status" value="1"/>
</dbReference>
<evidence type="ECO:0000259" key="7">
    <source>
        <dbReference type="PROSITE" id="PS50110"/>
    </source>
</evidence>
<reference evidence="8 9" key="1">
    <citation type="submission" date="2018-06" db="EMBL/GenBank/DDBJ databases">
        <title>Freshwater and sediment microbial communities from various areas in North America, analyzing microbe dynamics in response to fracking.</title>
        <authorList>
            <person name="Lamendella R."/>
        </authorList>
    </citation>
    <scope>NUCLEOTIDE SEQUENCE [LARGE SCALE GENOMIC DNA]</scope>
    <source>
        <strain evidence="8 9">97B</strain>
    </source>
</reference>
<dbReference type="PANTHER" id="PTHR44591:SF3">
    <property type="entry name" value="RESPONSE REGULATORY DOMAIN-CONTAINING PROTEIN"/>
    <property type="match status" value="1"/>
</dbReference>
<evidence type="ECO:0000313" key="8">
    <source>
        <dbReference type="EMBL" id="RBP04814.1"/>
    </source>
</evidence>
<dbReference type="InterPro" id="IPR011006">
    <property type="entry name" value="CheY-like_superfamily"/>
</dbReference>
<evidence type="ECO:0000313" key="9">
    <source>
        <dbReference type="Proteomes" id="UP000252118"/>
    </source>
</evidence>
<evidence type="ECO:0000256" key="5">
    <source>
        <dbReference type="ARBA" id="ARBA00023163"/>
    </source>
</evidence>
<feature type="domain" description="Response regulatory" evidence="7">
    <location>
        <begin position="4"/>
        <end position="118"/>
    </location>
</feature>
<keyword evidence="2" id="KW-0902">Two-component regulatory system</keyword>
<organism evidence="8 9">
    <name type="scientific">Rossellomorea aquimaris</name>
    <dbReference type="NCBI Taxonomy" id="189382"/>
    <lineage>
        <taxon>Bacteria</taxon>
        <taxon>Bacillati</taxon>
        <taxon>Bacillota</taxon>
        <taxon>Bacilli</taxon>
        <taxon>Bacillales</taxon>
        <taxon>Bacillaceae</taxon>
        <taxon>Rossellomorea</taxon>
    </lineage>
</organism>
<dbReference type="InterPro" id="IPR050595">
    <property type="entry name" value="Bact_response_regulator"/>
</dbReference>